<dbReference type="EMBL" id="JARJCW010000047">
    <property type="protein sequence ID" value="KAJ7204414.1"/>
    <property type="molecule type" value="Genomic_DNA"/>
</dbReference>
<accession>A0AAD6V7J9</accession>
<sequence>MTNLVSATSLISDAGNIVQHTVFSLLAVHFGLDVTRSLLPCARLLADAGSKIVQYTLVSLLAVHFGLDVARSLLPSARMDSLERLIAETADLLDKAREERVLSNREFNFEIQLKLSRALEDKSMLRSRVLCEFGLSHSAQEYLHILGGLSRSIQQCTRDVKDIKLAVLTEVEKERHIMYGEDIKNMIILGSDLYATATKSILSLHLEYTVLR</sequence>
<proteinExistence type="predicted"/>
<dbReference type="Proteomes" id="UP001219525">
    <property type="component" value="Unassembled WGS sequence"/>
</dbReference>
<dbReference type="AlphaFoldDB" id="A0AAD6V7J9"/>
<evidence type="ECO:0000313" key="2">
    <source>
        <dbReference type="Proteomes" id="UP001219525"/>
    </source>
</evidence>
<comment type="caution">
    <text evidence="1">The sequence shown here is derived from an EMBL/GenBank/DDBJ whole genome shotgun (WGS) entry which is preliminary data.</text>
</comment>
<organism evidence="1 2">
    <name type="scientific">Mycena pura</name>
    <dbReference type="NCBI Taxonomy" id="153505"/>
    <lineage>
        <taxon>Eukaryota</taxon>
        <taxon>Fungi</taxon>
        <taxon>Dikarya</taxon>
        <taxon>Basidiomycota</taxon>
        <taxon>Agaricomycotina</taxon>
        <taxon>Agaricomycetes</taxon>
        <taxon>Agaricomycetidae</taxon>
        <taxon>Agaricales</taxon>
        <taxon>Marasmiineae</taxon>
        <taxon>Mycenaceae</taxon>
        <taxon>Mycena</taxon>
    </lineage>
</organism>
<evidence type="ECO:0000313" key="1">
    <source>
        <dbReference type="EMBL" id="KAJ7204414.1"/>
    </source>
</evidence>
<protein>
    <submittedName>
        <fullName evidence="1">Uncharacterized protein</fullName>
    </submittedName>
</protein>
<name>A0AAD6V7J9_9AGAR</name>
<reference evidence="1" key="1">
    <citation type="submission" date="2023-03" db="EMBL/GenBank/DDBJ databases">
        <title>Massive genome expansion in bonnet fungi (Mycena s.s.) driven by repeated elements and novel gene families across ecological guilds.</title>
        <authorList>
            <consortium name="Lawrence Berkeley National Laboratory"/>
            <person name="Harder C.B."/>
            <person name="Miyauchi S."/>
            <person name="Viragh M."/>
            <person name="Kuo A."/>
            <person name="Thoen E."/>
            <person name="Andreopoulos B."/>
            <person name="Lu D."/>
            <person name="Skrede I."/>
            <person name="Drula E."/>
            <person name="Henrissat B."/>
            <person name="Morin E."/>
            <person name="Kohler A."/>
            <person name="Barry K."/>
            <person name="LaButti K."/>
            <person name="Morin E."/>
            <person name="Salamov A."/>
            <person name="Lipzen A."/>
            <person name="Mereny Z."/>
            <person name="Hegedus B."/>
            <person name="Baldrian P."/>
            <person name="Stursova M."/>
            <person name="Weitz H."/>
            <person name="Taylor A."/>
            <person name="Grigoriev I.V."/>
            <person name="Nagy L.G."/>
            <person name="Martin F."/>
            <person name="Kauserud H."/>
        </authorList>
    </citation>
    <scope>NUCLEOTIDE SEQUENCE</scope>
    <source>
        <strain evidence="1">9144</strain>
    </source>
</reference>
<keyword evidence="2" id="KW-1185">Reference proteome</keyword>
<gene>
    <name evidence="1" type="ORF">GGX14DRAFT_646985</name>
</gene>